<accession>H2ZP08</accession>
<dbReference type="Ensembl" id="ENSCSAVT00000019532.1">
    <property type="protein sequence ID" value="ENSCSAVP00000019324.1"/>
    <property type="gene ID" value="ENSCSAVG00000011340.1"/>
</dbReference>
<proteinExistence type="predicted"/>
<feature type="compositionally biased region" description="Low complexity" evidence="2">
    <location>
        <begin position="205"/>
        <end position="220"/>
    </location>
</feature>
<feature type="compositionally biased region" description="Low complexity" evidence="2">
    <location>
        <begin position="156"/>
        <end position="172"/>
    </location>
</feature>
<dbReference type="HOGENOM" id="CLU_1175083_0_0_1"/>
<reference evidence="3" key="2">
    <citation type="submission" date="2025-08" db="UniProtKB">
        <authorList>
            <consortium name="Ensembl"/>
        </authorList>
    </citation>
    <scope>IDENTIFICATION</scope>
</reference>
<keyword evidence="1" id="KW-0175">Coiled coil</keyword>
<keyword evidence="4" id="KW-1185">Reference proteome</keyword>
<feature type="region of interest" description="Disordered" evidence="2">
    <location>
        <begin position="16"/>
        <end position="56"/>
    </location>
</feature>
<dbReference type="Proteomes" id="UP000007875">
    <property type="component" value="Unassembled WGS sequence"/>
</dbReference>
<evidence type="ECO:0000256" key="1">
    <source>
        <dbReference type="SAM" id="Coils"/>
    </source>
</evidence>
<sequence length="236" mass="25828">MPRQSVKYKRVYYSSLSSSHIASQDPATYDEGFQSTRQDNAAGERTTDSGVSFHRHRPTTDVVEYRNQSSPAAQQQNGCMGSNCEMKLNQLIKDCNELKQEVHEFRSAPPPPDYGPQIKELVKDVKELKTRMIVVEGDVKELKSKDCCRGSAHCNSTPSTSQAAASQSTGSTHHGTERVIITPSPTVVVIQDPSATVVTQQSHASSSTSPCSTPSCSRPSCSIYQPNITLPLEQPR</sequence>
<organism evidence="3 4">
    <name type="scientific">Ciona savignyi</name>
    <name type="common">Pacific transparent sea squirt</name>
    <dbReference type="NCBI Taxonomy" id="51511"/>
    <lineage>
        <taxon>Eukaryota</taxon>
        <taxon>Metazoa</taxon>
        <taxon>Chordata</taxon>
        <taxon>Tunicata</taxon>
        <taxon>Ascidiacea</taxon>
        <taxon>Phlebobranchia</taxon>
        <taxon>Cionidae</taxon>
        <taxon>Ciona</taxon>
    </lineage>
</organism>
<name>H2ZP08_CIOSA</name>
<feature type="coiled-coil region" evidence="1">
    <location>
        <begin position="81"/>
        <end position="145"/>
    </location>
</feature>
<evidence type="ECO:0000256" key="2">
    <source>
        <dbReference type="SAM" id="MobiDB-lite"/>
    </source>
</evidence>
<feature type="region of interest" description="Disordered" evidence="2">
    <location>
        <begin position="155"/>
        <end position="178"/>
    </location>
</feature>
<feature type="region of interest" description="Disordered" evidence="2">
    <location>
        <begin position="199"/>
        <end position="220"/>
    </location>
</feature>
<reference evidence="3" key="3">
    <citation type="submission" date="2025-09" db="UniProtKB">
        <authorList>
            <consortium name="Ensembl"/>
        </authorList>
    </citation>
    <scope>IDENTIFICATION</scope>
</reference>
<evidence type="ECO:0000313" key="4">
    <source>
        <dbReference type="Proteomes" id="UP000007875"/>
    </source>
</evidence>
<reference evidence="4" key="1">
    <citation type="submission" date="2003-08" db="EMBL/GenBank/DDBJ databases">
        <authorList>
            <person name="Birren B."/>
            <person name="Nusbaum C."/>
            <person name="Abebe A."/>
            <person name="Abouelleil A."/>
            <person name="Adekoya E."/>
            <person name="Ait-zahra M."/>
            <person name="Allen N."/>
            <person name="Allen T."/>
            <person name="An P."/>
            <person name="Anderson M."/>
            <person name="Anderson S."/>
            <person name="Arachchi H."/>
            <person name="Armbruster J."/>
            <person name="Bachantsang P."/>
            <person name="Baldwin J."/>
            <person name="Barry A."/>
            <person name="Bayul T."/>
            <person name="Blitshsteyn B."/>
            <person name="Bloom T."/>
            <person name="Blye J."/>
            <person name="Boguslavskiy L."/>
            <person name="Borowsky M."/>
            <person name="Boukhgalter B."/>
            <person name="Brunache A."/>
            <person name="Butler J."/>
            <person name="Calixte N."/>
            <person name="Calvo S."/>
            <person name="Camarata J."/>
            <person name="Campo K."/>
            <person name="Chang J."/>
            <person name="Cheshatsang Y."/>
            <person name="Citroen M."/>
            <person name="Collymore A."/>
            <person name="Considine T."/>
            <person name="Cook A."/>
            <person name="Cooke P."/>
            <person name="Corum B."/>
            <person name="Cuomo C."/>
            <person name="David R."/>
            <person name="Dawoe T."/>
            <person name="Degray S."/>
            <person name="Dodge S."/>
            <person name="Dooley K."/>
            <person name="Dorje P."/>
            <person name="Dorjee K."/>
            <person name="Dorris L."/>
            <person name="Duffey N."/>
            <person name="Dupes A."/>
            <person name="Elkins T."/>
            <person name="Engels R."/>
            <person name="Erickson J."/>
            <person name="Farina A."/>
            <person name="Faro S."/>
            <person name="Ferreira P."/>
            <person name="Fischer H."/>
            <person name="Fitzgerald M."/>
            <person name="Foley K."/>
            <person name="Gage D."/>
            <person name="Galagan J."/>
            <person name="Gearin G."/>
            <person name="Gnerre S."/>
            <person name="Gnirke A."/>
            <person name="Goyette A."/>
            <person name="Graham J."/>
            <person name="Grandbois E."/>
            <person name="Gyaltsen K."/>
            <person name="Hafez N."/>
            <person name="Hagopian D."/>
            <person name="Hagos B."/>
            <person name="Hall J."/>
            <person name="Hatcher B."/>
            <person name="Heller A."/>
            <person name="Higgins H."/>
            <person name="Honan T."/>
            <person name="Horn A."/>
            <person name="Houde N."/>
            <person name="Hughes L."/>
            <person name="Hulme W."/>
            <person name="Husby E."/>
            <person name="Iliev I."/>
            <person name="Jaffe D."/>
            <person name="Jones C."/>
            <person name="Kamal M."/>
            <person name="Kamat A."/>
            <person name="Kamvysselis M."/>
            <person name="Karlsson E."/>
            <person name="Kells C."/>
            <person name="Kieu A."/>
            <person name="Kisner P."/>
            <person name="Kodira C."/>
            <person name="Kulbokas E."/>
            <person name="Labutti K."/>
            <person name="Lama D."/>
            <person name="Landers T."/>
            <person name="Leger J."/>
            <person name="Levine S."/>
            <person name="Lewis D."/>
            <person name="Lewis T."/>
            <person name="Lindblad-toh K."/>
            <person name="Liu X."/>
            <person name="Lokyitsang T."/>
            <person name="Lokyitsang Y."/>
            <person name="Lucien O."/>
            <person name="Lui A."/>
            <person name="Ma L.J."/>
            <person name="Mabbitt R."/>
            <person name="Macdonald J."/>
            <person name="Maclean C."/>
            <person name="Major J."/>
            <person name="Manning J."/>
            <person name="Marabella R."/>
            <person name="Maru K."/>
            <person name="Matthews C."/>
            <person name="Mauceli E."/>
            <person name="Mccarthy M."/>
            <person name="Mcdonough S."/>
            <person name="Mcghee T."/>
            <person name="Meldrim J."/>
            <person name="Meneus L."/>
            <person name="Mesirov J."/>
            <person name="Mihalev A."/>
            <person name="Mihova T."/>
            <person name="Mikkelsen T."/>
            <person name="Mlenga V."/>
            <person name="Moru K."/>
            <person name="Mozes J."/>
            <person name="Mulrain L."/>
            <person name="Munson G."/>
            <person name="Naylor J."/>
            <person name="Newes C."/>
            <person name="Nguyen C."/>
            <person name="Nguyen N."/>
            <person name="Nguyen T."/>
            <person name="Nicol R."/>
            <person name="Nielsen C."/>
            <person name="Nizzari M."/>
            <person name="Norbu C."/>
            <person name="Norbu N."/>
            <person name="O'donnell P."/>
            <person name="Okoawo O."/>
            <person name="O'leary S."/>
            <person name="Omotosho B."/>
            <person name="O'neill K."/>
            <person name="Osman S."/>
            <person name="Parker S."/>
            <person name="Perrin D."/>
            <person name="Phunkhang P."/>
            <person name="Piqani B."/>
            <person name="Purcell S."/>
            <person name="Rachupka T."/>
            <person name="Ramasamy U."/>
            <person name="Rameau R."/>
            <person name="Ray V."/>
            <person name="Raymond C."/>
            <person name="Retta R."/>
            <person name="Richardson S."/>
            <person name="Rise C."/>
            <person name="Rodriguez J."/>
            <person name="Rogers J."/>
            <person name="Rogov P."/>
            <person name="Rutman M."/>
            <person name="Schupbach R."/>
            <person name="Seaman C."/>
            <person name="Settipalli S."/>
            <person name="Sharpe T."/>
            <person name="Sheridan J."/>
            <person name="Sherpa N."/>
            <person name="Shi J."/>
            <person name="Smirnov S."/>
            <person name="Smith C."/>
            <person name="Sougnez C."/>
            <person name="Spencer B."/>
            <person name="Stalker J."/>
            <person name="Stange-thomann N."/>
            <person name="Stavropoulos S."/>
            <person name="Stetson K."/>
            <person name="Stone C."/>
            <person name="Stone S."/>
            <person name="Stubbs M."/>
            <person name="Talamas J."/>
            <person name="Tchuinga P."/>
            <person name="Tenzing P."/>
            <person name="Tesfaye S."/>
            <person name="Theodore J."/>
            <person name="Thoulutsang Y."/>
            <person name="Topham K."/>
            <person name="Towey S."/>
            <person name="Tsamla T."/>
            <person name="Tsomo N."/>
            <person name="Vallee D."/>
            <person name="Vassiliev H."/>
            <person name="Venkataraman V."/>
            <person name="Vinson J."/>
            <person name="Vo A."/>
            <person name="Wade C."/>
            <person name="Wang S."/>
            <person name="Wangchuk T."/>
            <person name="Wangdi T."/>
            <person name="Whittaker C."/>
            <person name="Wilkinson J."/>
            <person name="Wu Y."/>
            <person name="Wyman D."/>
            <person name="Yadav S."/>
            <person name="Yang S."/>
            <person name="Yang X."/>
            <person name="Yeager S."/>
            <person name="Yee E."/>
            <person name="Young G."/>
            <person name="Zainoun J."/>
            <person name="Zembeck L."/>
            <person name="Zimmer A."/>
            <person name="Zody M."/>
            <person name="Lander E."/>
        </authorList>
    </citation>
    <scope>NUCLEOTIDE SEQUENCE [LARGE SCALE GENOMIC DNA]</scope>
</reference>
<evidence type="ECO:0000313" key="3">
    <source>
        <dbReference type="Ensembl" id="ENSCSAVP00000019324.1"/>
    </source>
</evidence>
<dbReference type="AlphaFoldDB" id="H2ZP08"/>
<protein>
    <submittedName>
        <fullName evidence="3">Uncharacterized protein</fullName>
    </submittedName>
</protein>